<dbReference type="EMBL" id="PZQS01000012">
    <property type="protein sequence ID" value="PVD21104.1"/>
    <property type="molecule type" value="Genomic_DNA"/>
</dbReference>
<protein>
    <submittedName>
        <fullName evidence="1">Uncharacterized protein</fullName>
    </submittedName>
</protein>
<gene>
    <name evidence="1" type="ORF">C0Q70_19270</name>
</gene>
<name>A0A2T7NIW3_POMCA</name>
<reference evidence="1 2" key="1">
    <citation type="submission" date="2018-04" db="EMBL/GenBank/DDBJ databases">
        <title>The genome of golden apple snail Pomacea canaliculata provides insight into stress tolerance and invasive adaptation.</title>
        <authorList>
            <person name="Liu C."/>
            <person name="Liu B."/>
            <person name="Ren Y."/>
            <person name="Zhang Y."/>
            <person name="Wang H."/>
            <person name="Li S."/>
            <person name="Jiang F."/>
            <person name="Yin L."/>
            <person name="Zhang G."/>
            <person name="Qian W."/>
            <person name="Fan W."/>
        </authorList>
    </citation>
    <scope>NUCLEOTIDE SEQUENCE [LARGE SCALE GENOMIC DNA]</scope>
    <source>
        <strain evidence="1">SZHN2017</strain>
        <tissue evidence="1">Muscle</tissue>
    </source>
</reference>
<comment type="caution">
    <text evidence="1">The sequence shown here is derived from an EMBL/GenBank/DDBJ whole genome shotgun (WGS) entry which is preliminary data.</text>
</comment>
<dbReference type="AlphaFoldDB" id="A0A2T7NIW3"/>
<accession>A0A2T7NIW3</accession>
<evidence type="ECO:0000313" key="2">
    <source>
        <dbReference type="Proteomes" id="UP000245119"/>
    </source>
</evidence>
<dbReference type="OrthoDB" id="10001685at2759"/>
<dbReference type="Proteomes" id="UP000245119">
    <property type="component" value="Linkage Group LG12"/>
</dbReference>
<sequence>MKCEMAVRAPPGQQLIVTFESLDIAPGYSGCADFLSLIDGDLQEQTPVPVDVEVERVVAVEGYLRHREGQLVGCSHRDFIALVLKEDTGVTRSTGSWGGSAVGRPEDRAINVRVKDVAVFSRVRKRSVEPPESNFRLISRDDLESFQTSTALEAKQKEERDEGAEADVYPAPRHVGERRILGADEAAERWALAAAAVVVVHETALRVAVQQMCGQQHFAHDHGSHHTLDQSHPAANVDFVRPQNRPCSVEHLLQPPEERVRPQRHQIGDG</sequence>
<organism evidence="1 2">
    <name type="scientific">Pomacea canaliculata</name>
    <name type="common">Golden apple snail</name>
    <dbReference type="NCBI Taxonomy" id="400727"/>
    <lineage>
        <taxon>Eukaryota</taxon>
        <taxon>Metazoa</taxon>
        <taxon>Spiralia</taxon>
        <taxon>Lophotrochozoa</taxon>
        <taxon>Mollusca</taxon>
        <taxon>Gastropoda</taxon>
        <taxon>Caenogastropoda</taxon>
        <taxon>Architaenioglossa</taxon>
        <taxon>Ampullarioidea</taxon>
        <taxon>Ampullariidae</taxon>
        <taxon>Pomacea</taxon>
    </lineage>
</organism>
<keyword evidence="2" id="KW-1185">Reference proteome</keyword>
<proteinExistence type="predicted"/>
<evidence type="ECO:0000313" key="1">
    <source>
        <dbReference type="EMBL" id="PVD21104.1"/>
    </source>
</evidence>